<protein>
    <submittedName>
        <fullName evidence="3">Uncharacterized protein</fullName>
    </submittedName>
</protein>
<dbReference type="InterPro" id="IPR021514">
    <property type="entry name" value="DUF3176"/>
</dbReference>
<keyword evidence="2" id="KW-1133">Transmembrane helix</keyword>
<dbReference type="OrthoDB" id="5242705at2759"/>
<evidence type="ECO:0000256" key="2">
    <source>
        <dbReference type="SAM" id="Phobius"/>
    </source>
</evidence>
<dbReference type="Proteomes" id="UP000758603">
    <property type="component" value="Unassembled WGS sequence"/>
</dbReference>
<dbReference type="RefSeq" id="XP_045960293.1">
    <property type="nucleotide sequence ID" value="XM_046107193.1"/>
</dbReference>
<feature type="region of interest" description="Disordered" evidence="1">
    <location>
        <begin position="1"/>
        <end position="28"/>
    </location>
</feature>
<feature type="region of interest" description="Disordered" evidence="1">
    <location>
        <begin position="50"/>
        <end position="71"/>
    </location>
</feature>
<keyword evidence="2" id="KW-0812">Transmembrane</keyword>
<gene>
    <name evidence="3" type="ORF">BKA67DRAFT_657921</name>
</gene>
<comment type="caution">
    <text evidence="3">The sequence shown here is derived from an EMBL/GenBank/DDBJ whole genome shotgun (WGS) entry which is preliminary data.</text>
</comment>
<reference evidence="3" key="1">
    <citation type="journal article" date="2021" name="Nat. Commun.">
        <title>Genetic determinants of endophytism in the Arabidopsis root mycobiome.</title>
        <authorList>
            <person name="Mesny F."/>
            <person name="Miyauchi S."/>
            <person name="Thiergart T."/>
            <person name="Pickel B."/>
            <person name="Atanasova L."/>
            <person name="Karlsson M."/>
            <person name="Huettel B."/>
            <person name="Barry K.W."/>
            <person name="Haridas S."/>
            <person name="Chen C."/>
            <person name="Bauer D."/>
            <person name="Andreopoulos W."/>
            <person name="Pangilinan J."/>
            <person name="LaButti K."/>
            <person name="Riley R."/>
            <person name="Lipzen A."/>
            <person name="Clum A."/>
            <person name="Drula E."/>
            <person name="Henrissat B."/>
            <person name="Kohler A."/>
            <person name="Grigoriev I.V."/>
            <person name="Martin F.M."/>
            <person name="Hacquard S."/>
        </authorList>
    </citation>
    <scope>NUCLEOTIDE SEQUENCE</scope>
    <source>
        <strain evidence="3">MPI-SDFR-AT-0073</strain>
    </source>
</reference>
<dbReference type="PANTHER" id="PTHR35394:SF5">
    <property type="entry name" value="DUF3176 DOMAIN-CONTAINING PROTEIN"/>
    <property type="match status" value="1"/>
</dbReference>
<feature type="compositionally biased region" description="Polar residues" evidence="1">
    <location>
        <begin position="1"/>
        <end position="15"/>
    </location>
</feature>
<feature type="transmembrane region" description="Helical" evidence="2">
    <location>
        <begin position="103"/>
        <end position="127"/>
    </location>
</feature>
<feature type="transmembrane region" description="Helical" evidence="2">
    <location>
        <begin position="215"/>
        <end position="233"/>
    </location>
</feature>
<feature type="transmembrane region" description="Helical" evidence="2">
    <location>
        <begin position="147"/>
        <end position="172"/>
    </location>
</feature>
<organism evidence="3 4">
    <name type="scientific">Truncatella angustata</name>
    <dbReference type="NCBI Taxonomy" id="152316"/>
    <lineage>
        <taxon>Eukaryota</taxon>
        <taxon>Fungi</taxon>
        <taxon>Dikarya</taxon>
        <taxon>Ascomycota</taxon>
        <taxon>Pezizomycotina</taxon>
        <taxon>Sordariomycetes</taxon>
        <taxon>Xylariomycetidae</taxon>
        <taxon>Amphisphaeriales</taxon>
        <taxon>Sporocadaceae</taxon>
        <taxon>Truncatella</taxon>
    </lineage>
</organism>
<dbReference type="GeneID" id="70136084"/>
<accession>A0A9P8UPL7</accession>
<dbReference type="EMBL" id="JAGPXC010000003">
    <property type="protein sequence ID" value="KAH6656028.1"/>
    <property type="molecule type" value="Genomic_DNA"/>
</dbReference>
<proteinExistence type="predicted"/>
<feature type="transmembrane region" description="Helical" evidence="2">
    <location>
        <begin position="625"/>
        <end position="647"/>
    </location>
</feature>
<sequence length="714" mass="79317">MISAASSSTWVSPQSPDRRSEDGCSPSASLVTDFDANALELLPLQSPDCGVAEGTSDNTHPAVVDGLQTDTGDDSARLIHGKGQANDVKDRGNLESPRHRSSIVAVLLTLWWAEVGACILMLIALVAGVFTLSRHEGKPLPAWPLKITINALLSIFALILRAAVMFILASGFRQLQWSWFRSPHSLYDMVRYEDAGRGMWGSLGILWNQKFRQPLTAIGAIIATLSIAIDPAFQQLAQLRDCYTVLRSENATLPRTNNFVFTASEDQLRFVLNEATFGRLDELTGSCSTGNCTFSTVYSSAAYCSSCTDISEDITFEDKCFFGLNHSETEIPAEGCSSTFSLYRWILPSGLTATSNIFMGNVKPQPGDAKFITVSSNTTTSLDNDLGFTRMQLLLGGSNFPKGYGAAQCTLEPCVRTYNATIEAGRVFERELLRSPPNAWSWPVNDSAKGWKKTYYENVLPGPAVFDRDCVSKKERALLQEISPSPERWLSSWYEPEDSQYYKNPQLYDNIPVDDLIRRHCFYLIDRSFAQNNLSDLIKENFEYYSADYWEPTASINSSDPIRSPLALRTLYNEGAVDFDRIQDFFANVSDAITFFIRRQDSTENPTGPATGDVLHYAACLSVQWLWVILPSAISGATLLFLCLVMVKSGAEEAPLWKNSSLAWILRGPFSSHVNDLDAARNSEKTSTWMEKTAKETQVVLVTEPQAQIRLRKI</sequence>
<keyword evidence="4" id="KW-1185">Reference proteome</keyword>
<keyword evidence="2" id="KW-0472">Membrane</keyword>
<evidence type="ECO:0000256" key="1">
    <source>
        <dbReference type="SAM" id="MobiDB-lite"/>
    </source>
</evidence>
<evidence type="ECO:0000313" key="4">
    <source>
        <dbReference type="Proteomes" id="UP000758603"/>
    </source>
</evidence>
<dbReference type="Pfam" id="PF11374">
    <property type="entry name" value="DUF3176"/>
    <property type="match status" value="1"/>
</dbReference>
<dbReference type="AlphaFoldDB" id="A0A9P8UPL7"/>
<evidence type="ECO:0000313" key="3">
    <source>
        <dbReference type="EMBL" id="KAH6656028.1"/>
    </source>
</evidence>
<dbReference type="PANTHER" id="PTHR35394">
    <property type="entry name" value="DUF3176 DOMAIN-CONTAINING PROTEIN"/>
    <property type="match status" value="1"/>
</dbReference>
<name>A0A9P8UPL7_9PEZI</name>